<dbReference type="Gramene" id="AET5Gv20702100.2">
    <property type="protein sequence ID" value="AET5Gv20702100.2"/>
    <property type="gene ID" value="AET5Gv20702100"/>
</dbReference>
<reference evidence="1" key="4">
    <citation type="submission" date="2019-03" db="UniProtKB">
        <authorList>
            <consortium name="EnsemblPlants"/>
        </authorList>
    </citation>
    <scope>IDENTIFICATION</scope>
</reference>
<name>A0A453LBV5_AEGTS</name>
<dbReference type="SUPFAM" id="SSF54928">
    <property type="entry name" value="RNA-binding domain, RBD"/>
    <property type="match status" value="1"/>
</dbReference>
<accession>A0A453LBV5</accession>
<dbReference type="InterPro" id="IPR012677">
    <property type="entry name" value="Nucleotide-bd_a/b_plait_sf"/>
</dbReference>
<keyword evidence="2" id="KW-1185">Reference proteome</keyword>
<proteinExistence type="predicted"/>
<reference evidence="2" key="2">
    <citation type="journal article" date="2017" name="Nat. Plants">
        <title>The Aegilops tauschii genome reveals multiple impacts of transposons.</title>
        <authorList>
            <person name="Zhao G."/>
            <person name="Zou C."/>
            <person name="Li K."/>
            <person name="Wang K."/>
            <person name="Li T."/>
            <person name="Gao L."/>
            <person name="Zhang X."/>
            <person name="Wang H."/>
            <person name="Yang Z."/>
            <person name="Liu X."/>
            <person name="Jiang W."/>
            <person name="Mao L."/>
            <person name="Kong X."/>
            <person name="Jiao Y."/>
            <person name="Jia J."/>
        </authorList>
    </citation>
    <scope>NUCLEOTIDE SEQUENCE [LARGE SCALE GENOMIC DNA]</scope>
    <source>
        <strain evidence="2">cv. AL8/78</strain>
    </source>
</reference>
<evidence type="ECO:0000313" key="2">
    <source>
        <dbReference type="Proteomes" id="UP000015105"/>
    </source>
</evidence>
<reference evidence="2" key="1">
    <citation type="journal article" date="2014" name="Science">
        <title>Ancient hybridizations among the ancestral genomes of bread wheat.</title>
        <authorList>
            <consortium name="International Wheat Genome Sequencing Consortium,"/>
            <person name="Marcussen T."/>
            <person name="Sandve S.R."/>
            <person name="Heier L."/>
            <person name="Spannagl M."/>
            <person name="Pfeifer M."/>
            <person name="Jakobsen K.S."/>
            <person name="Wulff B.B."/>
            <person name="Steuernagel B."/>
            <person name="Mayer K.F."/>
            <person name="Olsen O.A."/>
        </authorList>
    </citation>
    <scope>NUCLEOTIDE SEQUENCE [LARGE SCALE GENOMIC DNA]</scope>
    <source>
        <strain evidence="2">cv. AL8/78</strain>
    </source>
</reference>
<reference evidence="1" key="5">
    <citation type="journal article" date="2021" name="G3 (Bethesda)">
        <title>Aegilops tauschii genome assembly Aet v5.0 features greater sequence contiguity and improved annotation.</title>
        <authorList>
            <person name="Wang L."/>
            <person name="Zhu T."/>
            <person name="Rodriguez J.C."/>
            <person name="Deal K.R."/>
            <person name="Dubcovsky J."/>
            <person name="McGuire P.E."/>
            <person name="Lux T."/>
            <person name="Spannagl M."/>
            <person name="Mayer K.F.X."/>
            <person name="Baldrich P."/>
            <person name="Meyers B.C."/>
            <person name="Huo N."/>
            <person name="Gu Y.Q."/>
            <person name="Zhou H."/>
            <person name="Devos K.M."/>
            <person name="Bennetzen J.L."/>
            <person name="Unver T."/>
            <person name="Budak H."/>
            <person name="Gulick P.J."/>
            <person name="Galiba G."/>
            <person name="Kalapos B."/>
            <person name="Nelson D.R."/>
            <person name="Li P."/>
            <person name="You F.M."/>
            <person name="Luo M.C."/>
            <person name="Dvorak J."/>
        </authorList>
    </citation>
    <scope>NUCLEOTIDE SEQUENCE [LARGE SCALE GENOMIC DNA]</scope>
    <source>
        <strain evidence="1">cv. AL8/78</strain>
    </source>
</reference>
<dbReference type="GO" id="GO:0003676">
    <property type="term" value="F:nucleic acid binding"/>
    <property type="evidence" value="ECO:0007669"/>
    <property type="project" value="InterPro"/>
</dbReference>
<dbReference type="EnsemblPlants" id="AET5Gv20702100.2">
    <property type="protein sequence ID" value="AET5Gv20702100.2"/>
    <property type="gene ID" value="AET5Gv20702100"/>
</dbReference>
<evidence type="ECO:0000313" key="1">
    <source>
        <dbReference type="EnsemblPlants" id="AET5Gv20702100.2"/>
    </source>
</evidence>
<dbReference type="Proteomes" id="UP000015105">
    <property type="component" value="Chromosome 5D"/>
</dbReference>
<sequence length="82" mass="8869">MAAFALHEALECVVTHAVFCSYAFVLFCSVADSRAALEALCGSKVKGAFIRVEFAQQITSYPLLLYPPFGSAPTLEPLGIWL</sequence>
<reference evidence="1" key="3">
    <citation type="journal article" date="2017" name="Nature">
        <title>Genome sequence of the progenitor of the wheat D genome Aegilops tauschii.</title>
        <authorList>
            <person name="Luo M.C."/>
            <person name="Gu Y.Q."/>
            <person name="Puiu D."/>
            <person name="Wang H."/>
            <person name="Twardziok S.O."/>
            <person name="Deal K.R."/>
            <person name="Huo N."/>
            <person name="Zhu T."/>
            <person name="Wang L."/>
            <person name="Wang Y."/>
            <person name="McGuire P.E."/>
            <person name="Liu S."/>
            <person name="Long H."/>
            <person name="Ramasamy R.K."/>
            <person name="Rodriguez J.C."/>
            <person name="Van S.L."/>
            <person name="Yuan L."/>
            <person name="Wang Z."/>
            <person name="Xia Z."/>
            <person name="Xiao L."/>
            <person name="Anderson O.D."/>
            <person name="Ouyang S."/>
            <person name="Liang Y."/>
            <person name="Zimin A.V."/>
            <person name="Pertea G."/>
            <person name="Qi P."/>
            <person name="Bennetzen J.L."/>
            <person name="Dai X."/>
            <person name="Dawson M.W."/>
            <person name="Muller H.G."/>
            <person name="Kugler K."/>
            <person name="Rivarola-Duarte L."/>
            <person name="Spannagl M."/>
            <person name="Mayer K.F.X."/>
            <person name="Lu F.H."/>
            <person name="Bevan M.W."/>
            <person name="Leroy P."/>
            <person name="Li P."/>
            <person name="You F.M."/>
            <person name="Sun Q."/>
            <person name="Liu Z."/>
            <person name="Lyons E."/>
            <person name="Wicker T."/>
            <person name="Salzberg S.L."/>
            <person name="Devos K.M."/>
            <person name="Dvorak J."/>
        </authorList>
    </citation>
    <scope>NUCLEOTIDE SEQUENCE [LARGE SCALE GENOMIC DNA]</scope>
    <source>
        <strain evidence="1">cv. AL8/78</strain>
    </source>
</reference>
<organism evidence="1 2">
    <name type="scientific">Aegilops tauschii subsp. strangulata</name>
    <name type="common">Goatgrass</name>
    <dbReference type="NCBI Taxonomy" id="200361"/>
    <lineage>
        <taxon>Eukaryota</taxon>
        <taxon>Viridiplantae</taxon>
        <taxon>Streptophyta</taxon>
        <taxon>Embryophyta</taxon>
        <taxon>Tracheophyta</taxon>
        <taxon>Spermatophyta</taxon>
        <taxon>Magnoliopsida</taxon>
        <taxon>Liliopsida</taxon>
        <taxon>Poales</taxon>
        <taxon>Poaceae</taxon>
        <taxon>BOP clade</taxon>
        <taxon>Pooideae</taxon>
        <taxon>Triticodae</taxon>
        <taxon>Triticeae</taxon>
        <taxon>Triticinae</taxon>
        <taxon>Aegilops</taxon>
    </lineage>
</organism>
<dbReference type="AlphaFoldDB" id="A0A453LBV5"/>
<dbReference type="Gene3D" id="3.30.70.330">
    <property type="match status" value="1"/>
</dbReference>
<protein>
    <recommendedName>
        <fullName evidence="3">RRM domain-containing protein</fullName>
    </recommendedName>
</protein>
<dbReference type="InterPro" id="IPR035979">
    <property type="entry name" value="RBD_domain_sf"/>
</dbReference>
<evidence type="ECO:0008006" key="3">
    <source>
        <dbReference type="Google" id="ProtNLM"/>
    </source>
</evidence>